<dbReference type="InterPro" id="IPR008441">
    <property type="entry name" value="AfumC-like_glycosyl_Trfase"/>
</dbReference>
<reference evidence="2" key="1">
    <citation type="journal article" date="2024" name="Algal Res.">
        <title>Biochemical, toxicological and genomic investigation of a high-biomass producing Limnothrix strain isolated from Italian shallow drinking water reservoir.</title>
        <authorList>
            <person name="Simonazzi M."/>
            <person name="Shishido T.K."/>
            <person name="Delbaje E."/>
            <person name="Wahlsten M."/>
            <person name="Fewer D.P."/>
            <person name="Sivonen K."/>
            <person name="Pezzolesi L."/>
            <person name="Pistocchi R."/>
        </authorList>
    </citation>
    <scope>NUCLEOTIDE SEQUENCE [LARGE SCALE GENOMIC DNA]</scope>
    <source>
        <strain evidence="2">LRLZ20PSL1</strain>
    </source>
</reference>
<evidence type="ECO:0000313" key="1">
    <source>
        <dbReference type="EMBL" id="MFG3817964.1"/>
    </source>
</evidence>
<organism evidence="1 2">
    <name type="scientific">Limnothrix redekei LRLZ20PSL1</name>
    <dbReference type="NCBI Taxonomy" id="3112953"/>
    <lineage>
        <taxon>Bacteria</taxon>
        <taxon>Bacillati</taxon>
        <taxon>Cyanobacteriota</taxon>
        <taxon>Cyanophyceae</taxon>
        <taxon>Pseudanabaenales</taxon>
        <taxon>Pseudanabaenaceae</taxon>
        <taxon>Limnothrix</taxon>
    </lineage>
</organism>
<dbReference type="SUPFAM" id="SSF53448">
    <property type="entry name" value="Nucleotide-diphospho-sugar transferases"/>
    <property type="match status" value="1"/>
</dbReference>
<dbReference type="InterPro" id="IPR029044">
    <property type="entry name" value="Nucleotide-diphossugar_trans"/>
</dbReference>
<sequence>MSTNYVFTYWEGNQYAFTKICIDSITRIFGSRHIHLTPDNLSDYIDLDGNIRTCQHLPFRSDYIRTMLLEKFGGWWFDCDVLLFKNPQELINSDKSYIWNLIYRVEDHWVPLINNGILYSPKNSGWITTIAEDFRRVNTENLIMSYENEDIGQNIYENHSLNNSDVVVGCEYDFNSTFNVNADYKPFWDGRIRLNSANYGIHIGASLSRWAAATGDVTAHHILSIQSLNDLMEQFPLSVVSQYVSNHM</sequence>
<dbReference type="Pfam" id="PF05704">
    <property type="entry name" value="Caps_synth"/>
    <property type="match status" value="1"/>
</dbReference>
<proteinExistence type="predicted"/>
<name>A0ABW7C9X3_9CYAN</name>
<gene>
    <name evidence="1" type="ORF">VPK24_09980</name>
</gene>
<comment type="caution">
    <text evidence="1">The sequence shown here is derived from an EMBL/GenBank/DDBJ whole genome shotgun (WGS) entry which is preliminary data.</text>
</comment>
<keyword evidence="2" id="KW-1185">Reference proteome</keyword>
<dbReference type="Proteomes" id="UP001604335">
    <property type="component" value="Unassembled WGS sequence"/>
</dbReference>
<accession>A0ABW7C9X3</accession>
<protein>
    <submittedName>
        <fullName evidence="1">Capsular polysaccharide synthesis protein</fullName>
    </submittedName>
</protein>
<dbReference type="EMBL" id="JAZAQF010000059">
    <property type="protein sequence ID" value="MFG3817964.1"/>
    <property type="molecule type" value="Genomic_DNA"/>
</dbReference>
<evidence type="ECO:0000313" key="2">
    <source>
        <dbReference type="Proteomes" id="UP001604335"/>
    </source>
</evidence>
<dbReference type="Gene3D" id="3.90.550.20">
    <property type="match status" value="1"/>
</dbReference>